<name>A0A915CSR3_9BILA</name>
<evidence type="ECO:0000256" key="1">
    <source>
        <dbReference type="SAM" id="MobiDB-lite"/>
    </source>
</evidence>
<dbReference type="Proteomes" id="UP000887574">
    <property type="component" value="Unplaced"/>
</dbReference>
<protein>
    <submittedName>
        <fullName evidence="3">Uncharacterized protein</fullName>
    </submittedName>
</protein>
<accession>A0A915CSR3</accession>
<dbReference type="AlphaFoldDB" id="A0A915CSR3"/>
<evidence type="ECO:0000313" key="3">
    <source>
        <dbReference type="WBParaSite" id="jg12045.1"/>
    </source>
</evidence>
<feature type="region of interest" description="Disordered" evidence="1">
    <location>
        <begin position="1"/>
        <end position="55"/>
    </location>
</feature>
<organism evidence="2 3">
    <name type="scientific">Ditylenchus dipsaci</name>
    <dbReference type="NCBI Taxonomy" id="166011"/>
    <lineage>
        <taxon>Eukaryota</taxon>
        <taxon>Metazoa</taxon>
        <taxon>Ecdysozoa</taxon>
        <taxon>Nematoda</taxon>
        <taxon>Chromadorea</taxon>
        <taxon>Rhabditida</taxon>
        <taxon>Tylenchina</taxon>
        <taxon>Tylenchomorpha</taxon>
        <taxon>Sphaerularioidea</taxon>
        <taxon>Anguinidae</taxon>
        <taxon>Anguininae</taxon>
        <taxon>Ditylenchus</taxon>
    </lineage>
</organism>
<sequence>MVQPPTCEYTPLPSEGGPSMPVNNGSDVQRSRDSSGGLIFSSSATASTPTRPSFPTPSFTKIEGVSTLSNSQVAFSGLRVKRISEYPIPQPPLNRLLLPLELTSQMFTLLPSSWAKPPTAYNIFRGGASVAAARHARATTHIPTSTSIHFDPKNNGSKSGNATRIIVDVAAERLIIFTKDEGMDEKTQKLMAAIRSVICKQAFSILFG</sequence>
<dbReference type="WBParaSite" id="jg12045.1">
    <property type="protein sequence ID" value="jg12045.1"/>
    <property type="gene ID" value="jg12045"/>
</dbReference>
<reference evidence="3" key="1">
    <citation type="submission" date="2022-11" db="UniProtKB">
        <authorList>
            <consortium name="WormBaseParasite"/>
        </authorList>
    </citation>
    <scope>IDENTIFICATION</scope>
</reference>
<evidence type="ECO:0000313" key="2">
    <source>
        <dbReference type="Proteomes" id="UP000887574"/>
    </source>
</evidence>
<keyword evidence="2" id="KW-1185">Reference proteome</keyword>
<feature type="compositionally biased region" description="Low complexity" evidence="1">
    <location>
        <begin position="40"/>
        <end position="55"/>
    </location>
</feature>
<proteinExistence type="predicted"/>